<dbReference type="GO" id="GO:0043531">
    <property type="term" value="F:ADP binding"/>
    <property type="evidence" value="ECO:0007669"/>
    <property type="project" value="InterPro"/>
</dbReference>
<dbReference type="SUPFAM" id="SSF52058">
    <property type="entry name" value="L domain-like"/>
    <property type="match status" value="2"/>
</dbReference>
<dbReference type="Gramene" id="ORGLA11G0072400.1">
    <property type="protein sequence ID" value="ORGLA11G0072400.1"/>
    <property type="gene ID" value="ORGLA11G0072400"/>
</dbReference>
<dbReference type="Gene3D" id="3.40.50.300">
    <property type="entry name" value="P-loop containing nucleotide triphosphate hydrolases"/>
    <property type="match status" value="1"/>
</dbReference>
<dbReference type="InterPro" id="IPR056789">
    <property type="entry name" value="LRR_R13L1-DRL21"/>
</dbReference>
<dbReference type="Pfam" id="PF00931">
    <property type="entry name" value="NB-ARC"/>
    <property type="match status" value="1"/>
</dbReference>
<protein>
    <submittedName>
        <fullName evidence="4">Uncharacterized protein</fullName>
    </submittedName>
</protein>
<dbReference type="Pfam" id="PF25019">
    <property type="entry name" value="LRR_R13L1-DRL21"/>
    <property type="match status" value="1"/>
</dbReference>
<keyword evidence="1" id="KW-0433">Leucine-rich repeat</keyword>
<organism evidence="4 5">
    <name type="scientific">Oryza glaberrima</name>
    <name type="common">African rice</name>
    <dbReference type="NCBI Taxonomy" id="4538"/>
    <lineage>
        <taxon>Eukaryota</taxon>
        <taxon>Viridiplantae</taxon>
        <taxon>Streptophyta</taxon>
        <taxon>Embryophyta</taxon>
        <taxon>Tracheophyta</taxon>
        <taxon>Spermatophyta</taxon>
        <taxon>Magnoliopsida</taxon>
        <taxon>Liliopsida</taxon>
        <taxon>Poales</taxon>
        <taxon>Poaceae</taxon>
        <taxon>BOP clade</taxon>
        <taxon>Oryzoideae</taxon>
        <taxon>Oryzeae</taxon>
        <taxon>Oryzinae</taxon>
        <taxon>Oryza</taxon>
    </lineage>
</organism>
<dbReference type="HOGENOM" id="CLU_000837_8_8_1"/>
<dbReference type="Proteomes" id="UP000007306">
    <property type="component" value="Chromosome 11"/>
</dbReference>
<sequence length="1046" mass="118654">MPQFKLVIEAAERSPRRVELERWLWKLKTAFYDAEDLLDMHEYKLLEREATCNNPTSSTSNALLAHMSAVSNLLPANRKLLRKLKELKNILVEAKNFHQEFLSADGTAAAIMGPNVNSSNTTTTSLPTSKVFCRDADRDHVVRMLCNPDDADASGERNYSTLAIVGHGGSGKTTLAQYIYNDERVVNHFDVRMWICISRKLDVHRHTSEIMESATNNNQETLSKGDCFRLEDSVTEIPHSVRHLSVYVDTLEHHKQSICRLIHLRTVICMEPVMDDVNKLFREVFCKTKKLRVLLLCFHNGNKLPQSIGELKHLRYLNIHKTSISELPGALCTLYHLQFLRIHGDVNNLPTKICNLSKLRHLEACSRYPRPSSGFIGQLVVPKIPYIGKLTKLQHILEFCVAKQKGHELQQLRDMTELSSSLIIKNLENVRTKDEALEAVLDNKIRLRRLLFSWSYPNDLHIDDSLHLEVLEGLRPPRELRHLSITGYRSPVYPSWLCEDYIVNLNALDLRSCSAVEGLPPSVQLMKHFHHIFLCNIRNLKTLLCFPGGLQSFTISGCPLLRFISSGELGQHELHTNLMKADNLSSRLSMIWETQRGSEVHKRKIKDALVSESSSMKQLMALMDDDISAQLQILKSASGSERDEVLLEEDTIKAWLYCQEQRTKLIYARPSENLLLLPSSLWFLSLSSCSLTDGALAVCLQRLTSLKSLYIMQIMSLTSFPSPQVLQCLTVLENLHIRSCWCLRSLGGLREAISLSELEIDSCVSLELVDGNGIATMPPSIEKLSVSGCVLGTDFLTTDFPHLHSISITCCRSSSSLAIGHLHSLESVSLNNMPDLCFLEGLSSCSHLQDIHLINVPKLITESFTQHNACKSLAINSEAMLSLMLSIKDFVLPEKLCFENYDEASLTFGTSANFTSIKSLEFNDSKVMYLPNSLKNLSSLERIKFDRCPNLSLLPDFPDSVQQIEIQECECLKRSCQAPNGENWPKIEHIRWKLIEFSKHDEGIMWCNVSFDTSISAIIIFFDQSYKKLRPYYYVHMLDKKLAGYN</sequence>
<dbReference type="SUPFAM" id="SSF52540">
    <property type="entry name" value="P-loop containing nucleoside triphosphate hydrolases"/>
    <property type="match status" value="1"/>
</dbReference>
<feature type="domain" description="R13L1/DRL21-like LRR repeat region" evidence="3">
    <location>
        <begin position="409"/>
        <end position="530"/>
    </location>
</feature>
<reference evidence="4 5" key="2">
    <citation type="submission" date="2018-04" db="EMBL/GenBank/DDBJ databases">
        <title>OglaRS2 (Oryza glaberrima Reference Sequence Version 2).</title>
        <authorList>
            <person name="Zhang J."/>
            <person name="Kudrna D."/>
            <person name="Lee S."/>
            <person name="Talag J."/>
            <person name="Rajasekar S."/>
            <person name="Wing R.A."/>
        </authorList>
    </citation>
    <scope>NUCLEOTIDE SEQUENCE [LARGE SCALE GENOMIC DNA]</scope>
    <source>
        <strain evidence="4 5">cv. IRGC 96717</strain>
    </source>
</reference>
<dbReference type="InterPro" id="IPR002182">
    <property type="entry name" value="NB-ARC"/>
</dbReference>
<accession>I1QYY2</accession>
<dbReference type="eggNOG" id="KOG4658">
    <property type="taxonomic scope" value="Eukaryota"/>
</dbReference>
<dbReference type="PANTHER" id="PTHR36766:SF70">
    <property type="entry name" value="DISEASE RESISTANCE PROTEIN RGA4"/>
    <property type="match status" value="1"/>
</dbReference>
<evidence type="ECO:0000259" key="3">
    <source>
        <dbReference type="Pfam" id="PF25019"/>
    </source>
</evidence>
<evidence type="ECO:0000256" key="1">
    <source>
        <dbReference type="ARBA" id="ARBA00022614"/>
    </source>
</evidence>
<dbReference type="PANTHER" id="PTHR36766">
    <property type="entry name" value="PLANT BROAD-SPECTRUM MILDEW RESISTANCE PROTEIN RPW8"/>
    <property type="match status" value="1"/>
</dbReference>
<dbReference type="InterPro" id="IPR032675">
    <property type="entry name" value="LRR_dom_sf"/>
</dbReference>
<dbReference type="EnsemblPlants" id="ORGLA11G0072400.1">
    <property type="protein sequence ID" value="ORGLA11G0072400.1"/>
    <property type="gene ID" value="ORGLA11G0072400"/>
</dbReference>
<dbReference type="AlphaFoldDB" id="I1QYY2"/>
<dbReference type="OMA" id="DMHEYKL"/>
<keyword evidence="5" id="KW-1185">Reference proteome</keyword>
<evidence type="ECO:0000259" key="2">
    <source>
        <dbReference type="Pfam" id="PF00931"/>
    </source>
</evidence>
<dbReference type="Gene3D" id="3.80.10.10">
    <property type="entry name" value="Ribonuclease Inhibitor"/>
    <property type="match status" value="2"/>
</dbReference>
<feature type="domain" description="NB-ARC" evidence="2">
    <location>
        <begin position="158"/>
        <end position="226"/>
    </location>
</feature>
<evidence type="ECO:0000313" key="4">
    <source>
        <dbReference type="EnsemblPlants" id="ORGLA11G0072400.1"/>
    </source>
</evidence>
<evidence type="ECO:0000313" key="5">
    <source>
        <dbReference type="Proteomes" id="UP000007306"/>
    </source>
</evidence>
<name>I1QYY2_ORYGL</name>
<dbReference type="InterPro" id="IPR027417">
    <property type="entry name" value="P-loop_NTPase"/>
</dbReference>
<reference evidence="4" key="1">
    <citation type="submission" date="2015-06" db="UniProtKB">
        <authorList>
            <consortium name="EnsemblPlants"/>
        </authorList>
    </citation>
    <scope>IDENTIFICATION</scope>
</reference>
<proteinExistence type="predicted"/>